<organism evidence="1 2">
    <name type="scientific">Paraprevotella clara YIT 11840</name>
    <dbReference type="NCBI Taxonomy" id="762968"/>
    <lineage>
        <taxon>Bacteria</taxon>
        <taxon>Pseudomonadati</taxon>
        <taxon>Bacteroidota</taxon>
        <taxon>Bacteroidia</taxon>
        <taxon>Bacteroidales</taxon>
        <taxon>Prevotellaceae</taxon>
        <taxon>Paraprevotella</taxon>
    </lineage>
</organism>
<dbReference type="AlphaFoldDB" id="G5SMS9"/>
<dbReference type="STRING" id="762968.HMPREF9441_00656"/>
<keyword evidence="2" id="KW-1185">Reference proteome</keyword>
<evidence type="ECO:0000313" key="1">
    <source>
        <dbReference type="EMBL" id="EHH01446.1"/>
    </source>
</evidence>
<dbReference type="EMBL" id="AFFY01000008">
    <property type="protein sequence ID" value="EHH01446.1"/>
    <property type="molecule type" value="Genomic_DNA"/>
</dbReference>
<evidence type="ECO:0000313" key="2">
    <source>
        <dbReference type="Proteomes" id="UP000003598"/>
    </source>
</evidence>
<name>G5SMS9_9BACT</name>
<accession>G5SMS9</accession>
<protein>
    <submittedName>
        <fullName evidence="1">Uncharacterized protein</fullName>
    </submittedName>
</protein>
<gene>
    <name evidence="1" type="ORF">HMPREF9441_00656</name>
</gene>
<dbReference type="Proteomes" id="UP000003598">
    <property type="component" value="Unassembled WGS sequence"/>
</dbReference>
<reference evidence="1 2" key="1">
    <citation type="submission" date="2011-03" db="EMBL/GenBank/DDBJ databases">
        <authorList>
            <person name="Weinstock G."/>
            <person name="Sodergren E."/>
            <person name="Clifton S."/>
            <person name="Fulton L."/>
            <person name="Fulton B."/>
            <person name="Courtney L."/>
            <person name="Fronick C."/>
            <person name="Harrison M."/>
            <person name="Strong C."/>
            <person name="Farmer C."/>
            <person name="Delahaunty K."/>
            <person name="Markovic C."/>
            <person name="Hall O."/>
            <person name="Minx P."/>
            <person name="Tomlinson C."/>
            <person name="Mitreva M."/>
            <person name="Hou S."/>
            <person name="Chen J."/>
            <person name="Wollam A."/>
            <person name="Pepin K.H."/>
            <person name="Johnson M."/>
            <person name="Bhonagiri V."/>
            <person name="Zhang X."/>
            <person name="Suruliraj S."/>
            <person name="Warren W."/>
            <person name="Chinwalla A."/>
            <person name="Mardis E.R."/>
            <person name="Wilson R.K."/>
        </authorList>
    </citation>
    <scope>NUCLEOTIDE SEQUENCE [LARGE SCALE GENOMIC DNA]</scope>
    <source>
        <strain evidence="1 2">YIT 11840</strain>
    </source>
</reference>
<dbReference type="HOGENOM" id="CLU_3082789_0_0_10"/>
<comment type="caution">
    <text evidence="1">The sequence shown here is derived from an EMBL/GenBank/DDBJ whole genome shotgun (WGS) entry which is preliminary data.</text>
</comment>
<proteinExistence type="predicted"/>
<sequence length="52" mass="5877">MKKQDVRRPVFSLFSSFTNYLTLFSERESDAKCQCIPAKAETDTLVMAEVSG</sequence>